<dbReference type="Pfam" id="PF04138">
    <property type="entry name" value="GtrA_DPMS_TM"/>
    <property type="match status" value="1"/>
</dbReference>
<dbReference type="InterPro" id="IPR051401">
    <property type="entry name" value="GtrA_CellWall_Glycosyl"/>
</dbReference>
<dbReference type="AlphaFoldDB" id="A0A6J4QV93"/>
<evidence type="ECO:0000256" key="2">
    <source>
        <dbReference type="ARBA" id="ARBA00009399"/>
    </source>
</evidence>
<keyword evidence="5 6" id="KW-0472">Membrane</keyword>
<evidence type="ECO:0000259" key="7">
    <source>
        <dbReference type="Pfam" id="PF04138"/>
    </source>
</evidence>
<feature type="transmembrane region" description="Helical" evidence="6">
    <location>
        <begin position="129"/>
        <end position="147"/>
    </location>
</feature>
<comment type="similarity">
    <text evidence="2">Belongs to the GtrA family.</text>
</comment>
<gene>
    <name evidence="8" type="ORF">AVDCRST_MAG25-134</name>
</gene>
<evidence type="ECO:0000256" key="4">
    <source>
        <dbReference type="ARBA" id="ARBA00022989"/>
    </source>
</evidence>
<dbReference type="PANTHER" id="PTHR38459:SF1">
    <property type="entry name" value="PROPHAGE BACTOPRENOL-LINKED GLUCOSE TRANSLOCASE HOMOLOG"/>
    <property type="match status" value="1"/>
</dbReference>
<reference evidence="8" key="1">
    <citation type="submission" date="2020-02" db="EMBL/GenBank/DDBJ databases">
        <authorList>
            <person name="Meier V. D."/>
        </authorList>
    </citation>
    <scope>NUCLEOTIDE SEQUENCE</scope>
    <source>
        <strain evidence="8">AVDCRST_MAG25</strain>
    </source>
</reference>
<keyword evidence="4 6" id="KW-1133">Transmembrane helix</keyword>
<keyword evidence="3 6" id="KW-0812">Transmembrane</keyword>
<feature type="transmembrane region" description="Helical" evidence="6">
    <location>
        <begin position="88"/>
        <end position="109"/>
    </location>
</feature>
<proteinExistence type="inferred from homology"/>
<dbReference type="GO" id="GO:0005886">
    <property type="term" value="C:plasma membrane"/>
    <property type="evidence" value="ECO:0007669"/>
    <property type="project" value="TreeGrafter"/>
</dbReference>
<evidence type="ECO:0000256" key="6">
    <source>
        <dbReference type="SAM" id="Phobius"/>
    </source>
</evidence>
<dbReference type="GO" id="GO:0000271">
    <property type="term" value="P:polysaccharide biosynthetic process"/>
    <property type="evidence" value="ECO:0007669"/>
    <property type="project" value="InterPro"/>
</dbReference>
<feature type="transmembrane region" description="Helical" evidence="6">
    <location>
        <begin position="19"/>
        <end position="41"/>
    </location>
</feature>
<evidence type="ECO:0000256" key="3">
    <source>
        <dbReference type="ARBA" id="ARBA00022692"/>
    </source>
</evidence>
<dbReference type="PANTHER" id="PTHR38459">
    <property type="entry name" value="PROPHAGE BACTOPRENOL-LINKED GLUCOSE TRANSLOCASE HOMOLOG"/>
    <property type="match status" value="1"/>
</dbReference>
<dbReference type="InterPro" id="IPR007267">
    <property type="entry name" value="GtrA_DPMS_TM"/>
</dbReference>
<accession>A0A6J4QV93</accession>
<dbReference type="EMBL" id="CADCVI010000009">
    <property type="protein sequence ID" value="CAA9456071.1"/>
    <property type="molecule type" value="Genomic_DNA"/>
</dbReference>
<comment type="subcellular location">
    <subcellularLocation>
        <location evidence="1">Membrane</location>
        <topology evidence="1">Multi-pass membrane protein</topology>
    </subcellularLocation>
</comment>
<organism evidence="8">
    <name type="scientific">uncultured Rubrobacteraceae bacterium</name>
    <dbReference type="NCBI Taxonomy" id="349277"/>
    <lineage>
        <taxon>Bacteria</taxon>
        <taxon>Bacillati</taxon>
        <taxon>Actinomycetota</taxon>
        <taxon>Rubrobacteria</taxon>
        <taxon>Rubrobacterales</taxon>
        <taxon>Rubrobacteraceae</taxon>
        <taxon>environmental samples</taxon>
    </lineage>
</organism>
<evidence type="ECO:0000256" key="5">
    <source>
        <dbReference type="ARBA" id="ARBA00023136"/>
    </source>
</evidence>
<sequence length="153" mass="16713">MGEGGEDLRESGKKTGIKYAQFSLVGGSNALVDIGVLNLLLLLSPTRSPELLVVYNVAALVVTNANSYLWNTLWTFRHRARHDARQVGLFTVQGVLNVAVGGFLIWLLARGLMIYTDLSPLAGSNVAKVLSMVGASTMSFVFLRFLVFRKPKQ</sequence>
<evidence type="ECO:0000256" key="1">
    <source>
        <dbReference type="ARBA" id="ARBA00004141"/>
    </source>
</evidence>
<feature type="domain" description="GtrA/DPMS transmembrane" evidence="7">
    <location>
        <begin position="21"/>
        <end position="148"/>
    </location>
</feature>
<feature type="transmembrane region" description="Helical" evidence="6">
    <location>
        <begin position="53"/>
        <end position="76"/>
    </location>
</feature>
<name>A0A6J4QV93_9ACTN</name>
<protein>
    <recommendedName>
        <fullName evidence="7">GtrA/DPMS transmembrane domain-containing protein</fullName>
    </recommendedName>
</protein>
<evidence type="ECO:0000313" key="8">
    <source>
        <dbReference type="EMBL" id="CAA9456071.1"/>
    </source>
</evidence>